<dbReference type="AlphaFoldDB" id="A0A0C1QZA0"/>
<evidence type="ECO:0000259" key="9">
    <source>
        <dbReference type="Pfam" id="PF01379"/>
    </source>
</evidence>
<dbReference type="Pfam" id="PF01379">
    <property type="entry name" value="Porphobil_deam"/>
    <property type="match status" value="1"/>
</dbReference>
<dbReference type="Pfam" id="PF03900">
    <property type="entry name" value="Porphobil_deamC"/>
    <property type="match status" value="1"/>
</dbReference>
<dbReference type="GO" id="GO:0006782">
    <property type="term" value="P:protoporphyrinogen IX biosynthetic process"/>
    <property type="evidence" value="ECO:0007669"/>
    <property type="project" value="UniProtKB-UniRule"/>
</dbReference>
<accession>A0A0C1QZA0</accession>
<dbReference type="NCBIfam" id="TIGR00212">
    <property type="entry name" value="hemC"/>
    <property type="match status" value="1"/>
</dbReference>
<feature type="domain" description="Porphobilinogen deaminase N-terminal" evidence="9">
    <location>
        <begin position="10"/>
        <end position="217"/>
    </location>
</feature>
<dbReference type="PATRIC" id="fig|86105.3.peg.909"/>
<organism evidence="11 12">
    <name type="scientific">Candidatus Jidaibacter acanthamoebae</name>
    <dbReference type="NCBI Taxonomy" id="86105"/>
    <lineage>
        <taxon>Bacteria</taxon>
        <taxon>Pseudomonadati</taxon>
        <taxon>Pseudomonadota</taxon>
        <taxon>Alphaproteobacteria</taxon>
        <taxon>Rickettsiales</taxon>
        <taxon>Candidatus Midichloriaceae</taxon>
        <taxon>Candidatus Jidaibacter</taxon>
    </lineage>
</organism>
<dbReference type="EC" id="2.5.1.61" evidence="8"/>
<comment type="similarity">
    <text evidence="3 8">Belongs to the HMBS family.</text>
</comment>
<dbReference type="SUPFAM" id="SSF53850">
    <property type="entry name" value="Periplasmic binding protein-like II"/>
    <property type="match status" value="1"/>
</dbReference>
<keyword evidence="6 8" id="KW-0627">Porphyrin biosynthesis</keyword>
<evidence type="ECO:0000256" key="1">
    <source>
        <dbReference type="ARBA" id="ARBA00002869"/>
    </source>
</evidence>
<dbReference type="Gene3D" id="3.40.190.10">
    <property type="entry name" value="Periplasmic binding protein-like II"/>
    <property type="match status" value="2"/>
</dbReference>
<comment type="catalytic activity">
    <reaction evidence="7 8">
        <text>4 porphobilinogen + H2O = hydroxymethylbilane + 4 NH4(+)</text>
        <dbReference type="Rhea" id="RHEA:13185"/>
        <dbReference type="ChEBI" id="CHEBI:15377"/>
        <dbReference type="ChEBI" id="CHEBI:28938"/>
        <dbReference type="ChEBI" id="CHEBI:57845"/>
        <dbReference type="ChEBI" id="CHEBI:58126"/>
        <dbReference type="EC" id="2.5.1.61"/>
    </reaction>
</comment>
<comment type="subunit">
    <text evidence="4 8">Monomer.</text>
</comment>
<dbReference type="GO" id="GO:0004418">
    <property type="term" value="F:hydroxymethylbilane synthase activity"/>
    <property type="evidence" value="ECO:0007669"/>
    <property type="project" value="UniProtKB-UniRule"/>
</dbReference>
<dbReference type="GO" id="GO:0005737">
    <property type="term" value="C:cytoplasm"/>
    <property type="evidence" value="ECO:0007669"/>
    <property type="project" value="UniProtKB-UniRule"/>
</dbReference>
<evidence type="ECO:0000256" key="4">
    <source>
        <dbReference type="ARBA" id="ARBA00011245"/>
    </source>
</evidence>
<dbReference type="PIRSF" id="PIRSF001438">
    <property type="entry name" value="4pyrrol_synth_OHMeBilane_synth"/>
    <property type="match status" value="1"/>
</dbReference>
<dbReference type="InterPro" id="IPR022418">
    <property type="entry name" value="Porphobilinogen_deaminase_C"/>
</dbReference>
<evidence type="ECO:0000256" key="2">
    <source>
        <dbReference type="ARBA" id="ARBA00004735"/>
    </source>
</evidence>
<evidence type="ECO:0000313" key="12">
    <source>
        <dbReference type="Proteomes" id="UP000031258"/>
    </source>
</evidence>
<feature type="modified residue" description="S-(dipyrrolylmethanemethyl)cysteine" evidence="8">
    <location>
        <position position="246"/>
    </location>
</feature>
<dbReference type="EMBL" id="JSWE01000096">
    <property type="protein sequence ID" value="KIE05335.1"/>
    <property type="molecule type" value="Genomic_DNA"/>
</dbReference>
<sequence length="306" mass="33584">MSKFRKHMKIRVGTRESQLALAQTNIVINEIKKHYPEAEFEIIRIKTTGDMLYNKNLALIGGKGLFLKEIEESLIASKIDLAVHSMKDVPAVLPESLIIDSVLEREDVRDAFISDKYNSLEQLPFGAVVGTSSSRRKAAILSKRPDLIVKNFRGNVITRLDKLAKGEVDATILAYAGLKRLGLEKVAKYIFDCKEMLPAIAQGAIGIERRVADEKMAEVIAKVNHTETMTCITAERSFLYHLSGDCTTPISAYATLAGEQLSLVAQLAESDGTILYSSSQTGSKKQALEIGKAAADEIKNKSGILN</sequence>
<reference evidence="11 12" key="1">
    <citation type="submission" date="2014-11" db="EMBL/GenBank/DDBJ databases">
        <title>A Rickettsiales Symbiont of Amoebae With Ancient Features.</title>
        <authorList>
            <person name="Schulz F."/>
            <person name="Martijn J."/>
            <person name="Wascher F."/>
            <person name="Kostanjsek R."/>
            <person name="Ettema T.J."/>
            <person name="Horn M."/>
        </authorList>
    </citation>
    <scope>NUCLEOTIDE SEQUENCE [LARGE SCALE GENOMIC DNA]</scope>
    <source>
        <strain evidence="11 12">UWC36</strain>
    </source>
</reference>
<dbReference type="UniPathway" id="UPA00251">
    <property type="reaction ID" value="UER00319"/>
</dbReference>
<dbReference type="PRINTS" id="PR00151">
    <property type="entry name" value="PORPHBDMNASE"/>
</dbReference>
<feature type="domain" description="Porphobilinogen deaminase C-terminal" evidence="10">
    <location>
        <begin position="230"/>
        <end position="300"/>
    </location>
</feature>
<evidence type="ECO:0000256" key="8">
    <source>
        <dbReference type="HAMAP-Rule" id="MF_00260"/>
    </source>
</evidence>
<comment type="pathway">
    <text evidence="2">Porphyrin-containing compound metabolism; protoporphyrin-IX biosynthesis; coproporphyrinogen-III from 5-aminolevulinate: step 2/4.</text>
</comment>
<comment type="miscellaneous">
    <text evidence="8">The porphobilinogen subunits are added to the dipyrromethane group.</text>
</comment>
<dbReference type="Proteomes" id="UP000031258">
    <property type="component" value="Unassembled WGS sequence"/>
</dbReference>
<evidence type="ECO:0000313" key="11">
    <source>
        <dbReference type="EMBL" id="KIE05335.1"/>
    </source>
</evidence>
<dbReference type="SUPFAM" id="SSF54782">
    <property type="entry name" value="Porphobilinogen deaminase (hydroxymethylbilane synthase), C-terminal domain"/>
    <property type="match status" value="1"/>
</dbReference>
<dbReference type="PROSITE" id="PS00533">
    <property type="entry name" value="PORPHOBILINOGEN_DEAM"/>
    <property type="match status" value="1"/>
</dbReference>
<dbReference type="InterPro" id="IPR036803">
    <property type="entry name" value="Porphobilinogen_deaminase_C_sf"/>
</dbReference>
<comment type="cofactor">
    <cofactor evidence="8">
        <name>dipyrromethane</name>
        <dbReference type="ChEBI" id="CHEBI:60342"/>
    </cofactor>
    <text evidence="8">Binds 1 dipyrromethane group covalently.</text>
</comment>
<evidence type="ECO:0000259" key="10">
    <source>
        <dbReference type="Pfam" id="PF03900"/>
    </source>
</evidence>
<protein>
    <recommendedName>
        <fullName evidence="8">Porphobilinogen deaminase</fullName>
        <shortName evidence="8">PBG</shortName>
        <ecNumber evidence="8">2.5.1.61</ecNumber>
    </recommendedName>
    <alternativeName>
        <fullName evidence="8">Hydroxymethylbilane synthase</fullName>
        <shortName evidence="8">HMBS</shortName>
    </alternativeName>
    <alternativeName>
        <fullName evidence="8">Pre-uroporphyrinogen synthase</fullName>
    </alternativeName>
</protein>
<dbReference type="InterPro" id="IPR022419">
    <property type="entry name" value="Porphobilin_deaminase_cofac_BS"/>
</dbReference>
<comment type="function">
    <text evidence="1 8">Tetrapolymerization of the monopyrrole PBG into the hydroxymethylbilane pre-uroporphyrinogen in several discrete steps.</text>
</comment>
<dbReference type="STRING" id="86105.NF27_DT01090"/>
<dbReference type="HAMAP" id="MF_00260">
    <property type="entry name" value="Porphobil_deam"/>
    <property type="match status" value="1"/>
</dbReference>
<comment type="caution">
    <text evidence="11">The sequence shown here is derived from an EMBL/GenBank/DDBJ whole genome shotgun (WGS) entry which is preliminary data.</text>
</comment>
<dbReference type="FunFam" id="3.40.190.10:FF:000005">
    <property type="entry name" value="Porphobilinogen deaminase"/>
    <property type="match status" value="1"/>
</dbReference>
<dbReference type="FunFam" id="3.40.190.10:FF:000004">
    <property type="entry name" value="Porphobilinogen deaminase"/>
    <property type="match status" value="1"/>
</dbReference>
<keyword evidence="5 8" id="KW-0808">Transferase</keyword>
<evidence type="ECO:0000256" key="3">
    <source>
        <dbReference type="ARBA" id="ARBA00005638"/>
    </source>
</evidence>
<dbReference type="PANTHER" id="PTHR11557">
    <property type="entry name" value="PORPHOBILINOGEN DEAMINASE"/>
    <property type="match status" value="1"/>
</dbReference>
<dbReference type="PANTHER" id="PTHR11557:SF0">
    <property type="entry name" value="PORPHOBILINOGEN DEAMINASE"/>
    <property type="match status" value="1"/>
</dbReference>
<evidence type="ECO:0000256" key="7">
    <source>
        <dbReference type="ARBA" id="ARBA00048169"/>
    </source>
</evidence>
<evidence type="ECO:0000256" key="5">
    <source>
        <dbReference type="ARBA" id="ARBA00022679"/>
    </source>
</evidence>
<dbReference type="InterPro" id="IPR000860">
    <property type="entry name" value="HemC"/>
</dbReference>
<dbReference type="Gene3D" id="3.30.160.40">
    <property type="entry name" value="Porphobilinogen deaminase, C-terminal domain"/>
    <property type="match status" value="1"/>
</dbReference>
<keyword evidence="12" id="KW-1185">Reference proteome</keyword>
<proteinExistence type="inferred from homology"/>
<gene>
    <name evidence="11" type="primary">hemC_2</name>
    <name evidence="8" type="synonym">hemC</name>
    <name evidence="11" type="ORF">NF27_DT01090</name>
</gene>
<evidence type="ECO:0000256" key="6">
    <source>
        <dbReference type="ARBA" id="ARBA00023244"/>
    </source>
</evidence>
<dbReference type="InterPro" id="IPR022417">
    <property type="entry name" value="Porphobilin_deaminase_N"/>
</dbReference>
<name>A0A0C1QZA0_9RICK</name>